<feature type="domain" description="DUF3857" evidence="1">
    <location>
        <begin position="33"/>
        <end position="198"/>
    </location>
</feature>
<dbReference type="Gene3D" id="2.60.40.3140">
    <property type="match status" value="1"/>
</dbReference>
<dbReference type="Gene3D" id="2.60.120.1130">
    <property type="match status" value="1"/>
</dbReference>
<comment type="caution">
    <text evidence="3">The sequence shown here is derived from an EMBL/GenBank/DDBJ whole genome shotgun (WGS) entry which is preliminary data.</text>
</comment>
<dbReference type="Gene3D" id="3.10.620.30">
    <property type="match status" value="1"/>
</dbReference>
<dbReference type="Proteomes" id="UP000885847">
    <property type="component" value="Unassembled WGS sequence"/>
</dbReference>
<dbReference type="EMBL" id="DQWE01000372">
    <property type="protein sequence ID" value="HDI83688.1"/>
    <property type="molecule type" value="Genomic_DNA"/>
</dbReference>
<protein>
    <submittedName>
        <fullName evidence="3">DUF3857 domain-containing protein</fullName>
    </submittedName>
</protein>
<dbReference type="AlphaFoldDB" id="A0A7C0VDH2"/>
<reference evidence="3" key="1">
    <citation type="journal article" date="2020" name="mSystems">
        <title>Genome- and Community-Level Interaction Insights into Carbon Utilization and Element Cycling Functions of Hydrothermarchaeota in Hydrothermal Sediment.</title>
        <authorList>
            <person name="Zhou Z."/>
            <person name="Liu Y."/>
            <person name="Xu W."/>
            <person name="Pan J."/>
            <person name="Luo Z.H."/>
            <person name="Li M."/>
        </authorList>
    </citation>
    <scope>NUCLEOTIDE SEQUENCE [LARGE SCALE GENOMIC DNA]</scope>
    <source>
        <strain evidence="3">HyVt-102</strain>
    </source>
</reference>
<evidence type="ECO:0000259" key="1">
    <source>
        <dbReference type="Pfam" id="PF12969"/>
    </source>
</evidence>
<proteinExistence type="predicted"/>
<accession>A0A7C0VDH2</accession>
<gene>
    <name evidence="3" type="ORF">ENF18_07865</name>
</gene>
<evidence type="ECO:0000259" key="2">
    <source>
        <dbReference type="Pfam" id="PF12970"/>
    </source>
</evidence>
<sequence length="620" mass="70614">MVLFLLLSIKPSRFPNASGYIHKDSTVIIQHQDGKIEKIRYLKIEILNDRGKDKLGDISERYDASSQKFVIDFAKTTLPDGSVFNPEKDAISDVSAPEVGFATIYTDMMMKAVSFPALRPGAIIEYRYRIEPKKESKHPLFGKVLFRGTEPMGEKIFTIVVPRNRPVHYSFENGEIPVSVETTETNLIYTFKKKDIPMFLEEMDMPSISKLAPAILFSQFESMDDMGEWLYEKFSSAFSSDKVIKKKVEELRGNTDEETVLNIARFVQKDVRNVSLYLWDAGYKPHKADVVLKNMYGDPRDKTVLLYSLLKTAGFDPEMILVSAPKGKYFAIVGLSSVLKGDEKVYSPAEFTDIVIKVNLNGKDYYFPVMENRSRCGYLPGRYQGEKGFVVSEKGAYVTLPVLPSEESVSRVNMTGEVDKDGNLKGEMELFLTGEFGRYARWALRDRKKREREIYMKSAISSLSRGSTVEYEFNGLENILNDVKGTVKFTAPDYCKKEGKEVTFVIPHPPFGFVDFGNPAQTFRRRYPVDIGAPGKVLYSFRVKLPENAKIEFLPEDVNVENEVGSIRKSIKRDGNDVVYNVELIVKKKIIQPEEYRSLRKLFLKYRSKNTRTVIFGDGG</sequence>
<evidence type="ECO:0000313" key="3">
    <source>
        <dbReference type="EMBL" id="HDI83688.1"/>
    </source>
</evidence>
<dbReference type="Pfam" id="PF12969">
    <property type="entry name" value="DUF3857"/>
    <property type="match status" value="1"/>
</dbReference>
<dbReference type="InterPro" id="IPR024544">
    <property type="entry name" value="DUF3858"/>
</dbReference>
<dbReference type="Pfam" id="PF12970">
    <property type="entry name" value="DUF3858"/>
    <property type="match status" value="1"/>
</dbReference>
<organism evidence="3">
    <name type="scientific">candidate division WOR-3 bacterium</name>
    <dbReference type="NCBI Taxonomy" id="2052148"/>
    <lineage>
        <taxon>Bacteria</taxon>
        <taxon>Bacteria division WOR-3</taxon>
    </lineage>
</organism>
<name>A0A7C0VDH2_UNCW3</name>
<feature type="domain" description="DUF3858" evidence="2">
    <location>
        <begin position="538"/>
        <end position="616"/>
    </location>
</feature>
<dbReference type="InterPro" id="IPR024618">
    <property type="entry name" value="DUF3857"/>
</dbReference>